<protein>
    <submittedName>
        <fullName evidence="3">Trehalase</fullName>
    </submittedName>
</protein>
<reference evidence="3 4" key="1">
    <citation type="submission" date="2019-08" db="EMBL/GenBank/DDBJ databases">
        <title>Archangium and Cystobacter genomes.</title>
        <authorList>
            <person name="Chen I.-C.K."/>
            <person name="Wielgoss S."/>
        </authorList>
    </citation>
    <scope>NUCLEOTIDE SEQUENCE [LARGE SCALE GENOMIC DNA]</scope>
    <source>
        <strain evidence="3 4">Cbm 6</strain>
    </source>
</reference>
<dbReference type="InterPro" id="IPR012341">
    <property type="entry name" value="6hp_glycosidase-like_sf"/>
</dbReference>
<proteinExistence type="predicted"/>
<name>A0ABY9X6S5_9BACT</name>
<dbReference type="PANTHER" id="PTHR23403">
    <property type="entry name" value="TREHALASE"/>
    <property type="match status" value="1"/>
</dbReference>
<dbReference type="PANTHER" id="PTHR23403:SF6">
    <property type="entry name" value="CYTOSOLIC NEUTRAL TREHALASE-RELATED"/>
    <property type="match status" value="1"/>
</dbReference>
<keyword evidence="2" id="KW-0326">Glycosidase</keyword>
<keyword evidence="1" id="KW-0378">Hydrolase</keyword>
<dbReference type="InterPro" id="IPR018232">
    <property type="entry name" value="Glyco_hydro_37_CS"/>
</dbReference>
<gene>
    <name evidence="3" type="ORF">F0U60_48450</name>
</gene>
<dbReference type="InterPro" id="IPR008928">
    <property type="entry name" value="6-hairpin_glycosidase_sf"/>
</dbReference>
<sequence>MTSFTLVKPVREGERHMQGTRRSRLPAWVPGLIVTLSLVASAAPAQVGREYGDVRAYISRNWEVLTRTMDNCEVLKDPKVPERSVLYLPKDLPEPASVQQLRRQCPQVRIQRLPSDITAPGQVDVRAFEAQGLLYLEHPYVVPGGMFNEMYGWDSYFIIRGLLRDGRRDLAQNMVRNFFFEIEHYGAVLNANRTYYLTRSQPPFLSSMVMAVHDTLGKEERRAWLAEAHPYLVRDYEMWTQGAHLAGDTGLSRYFDHGQGPVPELSTHERYYRDVVGYLVRHPEEGKPFLREVDPKAPAPTPTSPVFTLQVCEQTVGTTSCTTQETLALTEDYYKGDRSMRESGFDISFRFGPFSARTHHHAGVDLNSLLYKTETDLERISTALGRADEARTWRERAARRKQQVDRYLWDVQRGMYFDHDFVTGQRSTYEYATTFYPLWAGLASPEQARAVVSNLFHFEQPGGLAMSRQDTSTQWDYPYGWAPLHLLTIEGLRRYGYDLDADRLSRKFLDMVAENFRRDGTIREKYNVVTRSSEMKHIVGYTENVVGFGWTNGVFLELLHGLQPEPARRVGRKPPPSRREQRP</sequence>
<dbReference type="Gene3D" id="1.50.10.10">
    <property type="match status" value="1"/>
</dbReference>
<dbReference type="Proteomes" id="UP001611383">
    <property type="component" value="Chromosome"/>
</dbReference>
<dbReference type="EMBL" id="CP043494">
    <property type="protein sequence ID" value="WNG51098.1"/>
    <property type="molecule type" value="Genomic_DNA"/>
</dbReference>
<dbReference type="InterPro" id="IPR001661">
    <property type="entry name" value="Glyco_hydro_37"/>
</dbReference>
<organism evidence="3 4">
    <name type="scientific">Archangium minus</name>
    <dbReference type="NCBI Taxonomy" id="83450"/>
    <lineage>
        <taxon>Bacteria</taxon>
        <taxon>Pseudomonadati</taxon>
        <taxon>Myxococcota</taxon>
        <taxon>Myxococcia</taxon>
        <taxon>Myxococcales</taxon>
        <taxon>Cystobacterineae</taxon>
        <taxon>Archangiaceae</taxon>
        <taxon>Archangium</taxon>
    </lineage>
</organism>
<evidence type="ECO:0000256" key="1">
    <source>
        <dbReference type="ARBA" id="ARBA00022801"/>
    </source>
</evidence>
<keyword evidence="4" id="KW-1185">Reference proteome</keyword>
<evidence type="ECO:0000313" key="4">
    <source>
        <dbReference type="Proteomes" id="UP001611383"/>
    </source>
</evidence>
<evidence type="ECO:0000313" key="3">
    <source>
        <dbReference type="EMBL" id="WNG51098.1"/>
    </source>
</evidence>
<dbReference type="PRINTS" id="PR00744">
    <property type="entry name" value="GLHYDRLASE37"/>
</dbReference>
<evidence type="ECO:0000256" key="2">
    <source>
        <dbReference type="ARBA" id="ARBA00023295"/>
    </source>
</evidence>
<dbReference type="PROSITE" id="PS00928">
    <property type="entry name" value="TREHALASE_2"/>
    <property type="match status" value="1"/>
</dbReference>
<dbReference type="Pfam" id="PF01204">
    <property type="entry name" value="Trehalase"/>
    <property type="match status" value="2"/>
</dbReference>
<dbReference type="SUPFAM" id="SSF48208">
    <property type="entry name" value="Six-hairpin glycosidases"/>
    <property type="match status" value="1"/>
</dbReference>
<accession>A0ABY9X6S5</accession>